<feature type="transmembrane region" description="Helical" evidence="5">
    <location>
        <begin position="431"/>
        <end position="457"/>
    </location>
</feature>
<dbReference type="EMBL" id="JAAQHG020000059">
    <property type="protein sequence ID" value="KAL1582227.1"/>
    <property type="molecule type" value="Genomic_DNA"/>
</dbReference>
<name>A0AB34KE12_9PEZI</name>
<feature type="transmembrane region" description="Helical" evidence="5">
    <location>
        <begin position="405"/>
        <end position="425"/>
    </location>
</feature>
<keyword evidence="3 5" id="KW-1133">Transmembrane helix</keyword>
<feature type="transmembrane region" description="Helical" evidence="5">
    <location>
        <begin position="195"/>
        <end position="218"/>
    </location>
</feature>
<feature type="transmembrane region" description="Helical" evidence="5">
    <location>
        <begin position="469"/>
        <end position="492"/>
    </location>
</feature>
<dbReference type="PANTHER" id="PTHR23502:SF181">
    <property type="entry name" value="MAJOR FACILITATOR SUPERFAMILY (MFS) PROFILE DOMAIN-CONTAINING PROTEIN"/>
    <property type="match status" value="1"/>
</dbReference>
<dbReference type="PROSITE" id="PS50850">
    <property type="entry name" value="MFS"/>
    <property type="match status" value="1"/>
</dbReference>
<dbReference type="PANTHER" id="PTHR23502">
    <property type="entry name" value="MAJOR FACILITATOR SUPERFAMILY"/>
    <property type="match status" value="1"/>
</dbReference>
<feature type="transmembrane region" description="Helical" evidence="5">
    <location>
        <begin position="498"/>
        <end position="520"/>
    </location>
</feature>
<evidence type="ECO:0000256" key="4">
    <source>
        <dbReference type="ARBA" id="ARBA00023136"/>
    </source>
</evidence>
<comment type="subcellular location">
    <subcellularLocation>
        <location evidence="1">Membrane</location>
        <topology evidence="1">Multi-pass membrane protein</topology>
    </subcellularLocation>
</comment>
<dbReference type="InterPro" id="IPR020846">
    <property type="entry name" value="MFS_dom"/>
</dbReference>
<dbReference type="GeneID" id="96010520"/>
<dbReference type="InterPro" id="IPR011701">
    <property type="entry name" value="MFS"/>
</dbReference>
<dbReference type="GO" id="GO:0022857">
    <property type="term" value="F:transmembrane transporter activity"/>
    <property type="evidence" value="ECO:0007669"/>
    <property type="project" value="InterPro"/>
</dbReference>
<evidence type="ECO:0000256" key="3">
    <source>
        <dbReference type="ARBA" id="ARBA00022989"/>
    </source>
</evidence>
<dbReference type="GO" id="GO:0005886">
    <property type="term" value="C:plasma membrane"/>
    <property type="evidence" value="ECO:0007669"/>
    <property type="project" value="TreeGrafter"/>
</dbReference>
<reference evidence="7 8" key="1">
    <citation type="journal article" date="2020" name="Microbiol. Resour. Announc.">
        <title>Draft Genome Sequence of a Cladosporium Species Isolated from the Mesophotic Ascidian Didemnum maculosum.</title>
        <authorList>
            <person name="Gioti A."/>
            <person name="Siaperas R."/>
            <person name="Nikolaivits E."/>
            <person name="Le Goff G."/>
            <person name="Ouazzani J."/>
            <person name="Kotoulas G."/>
            <person name="Topakas E."/>
        </authorList>
    </citation>
    <scope>NUCLEOTIDE SEQUENCE [LARGE SCALE GENOMIC DNA]</scope>
    <source>
        <strain evidence="7 8">TM138-S3</strain>
    </source>
</reference>
<dbReference type="Proteomes" id="UP000803884">
    <property type="component" value="Unassembled WGS sequence"/>
</dbReference>
<organism evidence="7 8">
    <name type="scientific">Cladosporium halotolerans</name>
    <dbReference type="NCBI Taxonomy" id="1052096"/>
    <lineage>
        <taxon>Eukaryota</taxon>
        <taxon>Fungi</taxon>
        <taxon>Dikarya</taxon>
        <taxon>Ascomycota</taxon>
        <taxon>Pezizomycotina</taxon>
        <taxon>Dothideomycetes</taxon>
        <taxon>Dothideomycetidae</taxon>
        <taxon>Cladosporiales</taxon>
        <taxon>Cladosporiaceae</taxon>
        <taxon>Cladosporium</taxon>
    </lineage>
</organism>
<keyword evidence="8" id="KW-1185">Reference proteome</keyword>
<evidence type="ECO:0000259" key="6">
    <source>
        <dbReference type="PROSITE" id="PS50850"/>
    </source>
</evidence>
<dbReference type="SUPFAM" id="SSF103473">
    <property type="entry name" value="MFS general substrate transporter"/>
    <property type="match status" value="1"/>
</dbReference>
<feature type="transmembrane region" description="Helical" evidence="5">
    <location>
        <begin position="66"/>
        <end position="91"/>
    </location>
</feature>
<evidence type="ECO:0000256" key="2">
    <source>
        <dbReference type="ARBA" id="ARBA00022692"/>
    </source>
</evidence>
<dbReference type="RefSeq" id="XP_069225334.1">
    <property type="nucleotide sequence ID" value="XM_069377682.1"/>
</dbReference>
<keyword evidence="4 5" id="KW-0472">Membrane</keyword>
<feature type="transmembrane region" description="Helical" evidence="5">
    <location>
        <begin position="136"/>
        <end position="161"/>
    </location>
</feature>
<feature type="domain" description="Major facilitator superfamily (MFS) profile" evidence="6">
    <location>
        <begin position="68"/>
        <end position="534"/>
    </location>
</feature>
<feature type="transmembrane region" description="Helical" evidence="5">
    <location>
        <begin position="360"/>
        <end position="385"/>
    </location>
</feature>
<feature type="transmembrane region" description="Helical" evidence="5">
    <location>
        <begin position="103"/>
        <end position="124"/>
    </location>
</feature>
<comment type="caution">
    <text evidence="7">The sequence shown here is derived from an EMBL/GenBank/DDBJ whole genome shotgun (WGS) entry which is preliminary data.</text>
</comment>
<evidence type="ECO:0000256" key="1">
    <source>
        <dbReference type="ARBA" id="ARBA00004141"/>
    </source>
</evidence>
<evidence type="ECO:0000313" key="7">
    <source>
        <dbReference type="EMBL" id="KAL1582227.1"/>
    </source>
</evidence>
<dbReference type="InterPro" id="IPR036259">
    <property type="entry name" value="MFS_trans_sf"/>
</dbReference>
<evidence type="ECO:0000256" key="5">
    <source>
        <dbReference type="SAM" id="Phobius"/>
    </source>
</evidence>
<sequence>MASWRQAFSISKEELRHREPPGTVRLIEHRAAVAATSGFAEDHIRLVPKPSQSPADPLNWSLGRRYAILFTMCFYALAADFAAGAVAPALPIMEYQIVPHQPLSRLSQLVALQTLFLGTSNIIWVPLGNVFGRRPILIVSLIFLTLTSVWCGLATSFPALLAARALQGASSGPVYTFAPEITGEIFFHHERGRAMVAYTMCLAGGPYIAGVSGGYIAGSLGYQYIFWISAILAGFTLLLEVFIVPETLFDRERHLRLADDDGESSRTAAETKAETTTVEDVELTTSRVPRPWSYVQSLKCGMYNGNIARHFAAPWLSLVFPGTWVVMLLYGGLVAAIVAMSTIGPILLAQPPYLWGSNVGLVSLGGLVGVFVGGAITFFTADWLVTLRAKRESNGLSEPESRLPALFPGVILAVTGLWTFGFCAANPSKNAWAGLAVGTGMVAAALTQVPSIGFNYIIDSYRPLHGNCFVMTTIVRAVIAFAWSFFVTDWIFTAGPALPFGIFGMIMGVFGLLAVPLWLVGKRMRIATAKHLDG</sequence>
<dbReference type="Pfam" id="PF07690">
    <property type="entry name" value="MFS_1"/>
    <property type="match status" value="1"/>
</dbReference>
<proteinExistence type="predicted"/>
<evidence type="ECO:0000313" key="8">
    <source>
        <dbReference type="Proteomes" id="UP000803884"/>
    </source>
</evidence>
<keyword evidence="2 5" id="KW-0812">Transmembrane</keyword>
<protein>
    <recommendedName>
        <fullName evidence="6">Major facilitator superfamily (MFS) profile domain-containing protein</fullName>
    </recommendedName>
</protein>
<dbReference type="AlphaFoldDB" id="A0AB34KE12"/>
<feature type="transmembrane region" description="Helical" evidence="5">
    <location>
        <begin position="324"/>
        <end position="348"/>
    </location>
</feature>
<accession>A0AB34KE12</accession>
<feature type="transmembrane region" description="Helical" evidence="5">
    <location>
        <begin position="224"/>
        <end position="244"/>
    </location>
</feature>
<gene>
    <name evidence="7" type="ORF">WHR41_09078</name>
</gene>
<dbReference type="Gene3D" id="1.20.1250.20">
    <property type="entry name" value="MFS general substrate transporter like domains"/>
    <property type="match status" value="1"/>
</dbReference>